<feature type="modified residue" description="4-aspartylphosphate" evidence="1">
    <location>
        <position position="56"/>
    </location>
</feature>
<dbReference type="AlphaFoldDB" id="A0AAV4ZI12"/>
<accession>A0AAV4ZI12</accession>
<keyword evidence="4" id="KW-1185">Reference proteome</keyword>
<dbReference type="Gene3D" id="3.40.50.2300">
    <property type="match status" value="1"/>
</dbReference>
<keyword evidence="1" id="KW-0597">Phosphoprotein</keyword>
<dbReference type="RefSeq" id="WP_238229818.1">
    <property type="nucleotide sequence ID" value="NZ_BPQO01000004.1"/>
</dbReference>
<protein>
    <recommendedName>
        <fullName evidence="2">Response regulatory domain-containing protein</fullName>
    </recommendedName>
</protein>
<reference evidence="3" key="2">
    <citation type="submission" date="2021-08" db="EMBL/GenBank/DDBJ databases">
        <authorList>
            <person name="Tani A."/>
            <person name="Ola A."/>
            <person name="Ogura Y."/>
            <person name="Katsura K."/>
            <person name="Hayashi T."/>
        </authorList>
    </citation>
    <scope>NUCLEOTIDE SEQUENCE</scope>
    <source>
        <strain evidence="3">DSM 16372</strain>
    </source>
</reference>
<comment type="caution">
    <text evidence="3">The sequence shown here is derived from an EMBL/GenBank/DDBJ whole genome shotgun (WGS) entry which is preliminary data.</text>
</comment>
<dbReference type="PROSITE" id="PS50110">
    <property type="entry name" value="RESPONSE_REGULATORY"/>
    <property type="match status" value="1"/>
</dbReference>
<dbReference type="SMART" id="SM00448">
    <property type="entry name" value="REC"/>
    <property type="match status" value="1"/>
</dbReference>
<dbReference type="InterPro" id="IPR011006">
    <property type="entry name" value="CheY-like_superfamily"/>
</dbReference>
<dbReference type="Pfam" id="PF00072">
    <property type="entry name" value="Response_reg"/>
    <property type="match status" value="1"/>
</dbReference>
<dbReference type="InterPro" id="IPR001789">
    <property type="entry name" value="Sig_transdc_resp-reg_receiver"/>
</dbReference>
<feature type="domain" description="Response regulatory" evidence="2">
    <location>
        <begin position="6"/>
        <end position="117"/>
    </location>
</feature>
<dbReference type="Proteomes" id="UP001055247">
    <property type="component" value="Unassembled WGS sequence"/>
</dbReference>
<sequence>MLAGRRILVVEDEYLNALLIEDVIIEAGGEVVGPVRSNRDALDLIGRAPIDLALIDVNVADGDTVPTYRLLRHHGVPTMVCTGGMVPPEMRREGFNGPVYAKPVSPSEIVRGLEGILEAEPSAETEHVPAAPGVR</sequence>
<organism evidence="3 4">
    <name type="scientific">Methylobacterium hispanicum</name>
    <dbReference type="NCBI Taxonomy" id="270350"/>
    <lineage>
        <taxon>Bacteria</taxon>
        <taxon>Pseudomonadati</taxon>
        <taxon>Pseudomonadota</taxon>
        <taxon>Alphaproteobacteria</taxon>
        <taxon>Hyphomicrobiales</taxon>
        <taxon>Methylobacteriaceae</taxon>
        <taxon>Methylobacterium</taxon>
    </lineage>
</organism>
<evidence type="ECO:0000256" key="1">
    <source>
        <dbReference type="PROSITE-ProRule" id="PRU00169"/>
    </source>
</evidence>
<name>A0AAV4ZI12_9HYPH</name>
<dbReference type="SUPFAM" id="SSF52172">
    <property type="entry name" value="CheY-like"/>
    <property type="match status" value="1"/>
</dbReference>
<evidence type="ECO:0000313" key="3">
    <source>
        <dbReference type="EMBL" id="GJD87827.1"/>
    </source>
</evidence>
<reference evidence="3" key="1">
    <citation type="journal article" date="2016" name="Front. Microbiol.">
        <title>Genome Sequence of the Piezophilic, Mesophilic Sulfate-Reducing Bacterium Desulfovibrio indicus J2T.</title>
        <authorList>
            <person name="Cao J."/>
            <person name="Maignien L."/>
            <person name="Shao Z."/>
            <person name="Alain K."/>
            <person name="Jebbar M."/>
        </authorList>
    </citation>
    <scope>NUCLEOTIDE SEQUENCE</scope>
    <source>
        <strain evidence="3">DSM 16372</strain>
    </source>
</reference>
<dbReference type="EMBL" id="BPQO01000004">
    <property type="protein sequence ID" value="GJD87827.1"/>
    <property type="molecule type" value="Genomic_DNA"/>
</dbReference>
<dbReference type="GO" id="GO:0000160">
    <property type="term" value="P:phosphorelay signal transduction system"/>
    <property type="evidence" value="ECO:0007669"/>
    <property type="project" value="InterPro"/>
</dbReference>
<proteinExistence type="predicted"/>
<evidence type="ECO:0000259" key="2">
    <source>
        <dbReference type="PROSITE" id="PS50110"/>
    </source>
</evidence>
<gene>
    <name evidence="3" type="ORF">BHAOGJBA_1332</name>
</gene>
<evidence type="ECO:0000313" key="4">
    <source>
        <dbReference type="Proteomes" id="UP001055247"/>
    </source>
</evidence>